<accession>A0A7R8ZFH1</accession>
<organism evidence="1">
    <name type="scientific">Timema douglasi</name>
    <name type="common">Walking stick</name>
    <dbReference type="NCBI Taxonomy" id="61478"/>
    <lineage>
        <taxon>Eukaryota</taxon>
        <taxon>Metazoa</taxon>
        <taxon>Ecdysozoa</taxon>
        <taxon>Arthropoda</taxon>
        <taxon>Hexapoda</taxon>
        <taxon>Insecta</taxon>
        <taxon>Pterygota</taxon>
        <taxon>Neoptera</taxon>
        <taxon>Polyneoptera</taxon>
        <taxon>Phasmatodea</taxon>
        <taxon>Timematodea</taxon>
        <taxon>Timematoidea</taxon>
        <taxon>Timematidae</taxon>
        <taxon>Timema</taxon>
    </lineage>
</organism>
<name>A0A7R8ZFH1_TIMDO</name>
<proteinExistence type="predicted"/>
<gene>
    <name evidence="1" type="ORF">TDIB3V08_LOCUS11832</name>
</gene>
<dbReference type="EMBL" id="OA576284">
    <property type="protein sequence ID" value="CAD7205682.1"/>
    <property type="molecule type" value="Genomic_DNA"/>
</dbReference>
<sequence length="81" mass="9187">MAWLINSEKSMKDAQRLTQKLKLDPSTFTTATSLYEKISLQLDIIKRVAATLESQTETFVTFMSTLLVLSRLESSRQSSLD</sequence>
<protein>
    <submittedName>
        <fullName evidence="1">Uncharacterized protein</fullName>
    </submittedName>
</protein>
<evidence type="ECO:0000313" key="1">
    <source>
        <dbReference type="EMBL" id="CAD7205682.1"/>
    </source>
</evidence>
<reference evidence="1" key="1">
    <citation type="submission" date="2020-11" db="EMBL/GenBank/DDBJ databases">
        <authorList>
            <person name="Tran Van P."/>
        </authorList>
    </citation>
    <scope>NUCLEOTIDE SEQUENCE</scope>
</reference>
<dbReference type="AlphaFoldDB" id="A0A7R8ZFH1"/>